<reference evidence="1 2" key="1">
    <citation type="journal article" date="2013" name="Genome Announc.">
        <title>Genome Sequence of Thalassolituus oleivorans MIL-1 (DSM 14913T).</title>
        <authorList>
            <person name="Golyshin P.N."/>
            <person name="Werner J."/>
            <person name="Chernikova T.N."/>
            <person name="Tran H."/>
            <person name="Ferrer M."/>
            <person name="Yakimov M.M."/>
            <person name="Teeling H."/>
            <person name="Golyshina O.V."/>
        </authorList>
    </citation>
    <scope>NUCLEOTIDE SEQUENCE [LARGE SCALE GENOMIC DNA]</scope>
    <source>
        <strain evidence="1 2">MIL-1</strain>
    </source>
</reference>
<proteinExistence type="predicted"/>
<keyword evidence="2" id="KW-1185">Reference proteome</keyword>
<dbReference type="EMBL" id="HF680312">
    <property type="protein sequence ID" value="CCU70785.1"/>
    <property type="molecule type" value="Genomic_DNA"/>
</dbReference>
<sequence>MNRCLKKLLTWLKHVRESMRDDDDVRVRRLVDWLIRRLERIIGLYDEYGWLLFFGKLLFHIIDPSYLQRLIEILSQYL</sequence>
<dbReference type="Proteomes" id="UP000011866">
    <property type="component" value="Chromosome"/>
</dbReference>
<accession>M5DLT7</accession>
<evidence type="ECO:0000313" key="2">
    <source>
        <dbReference type="Proteomes" id="UP000011866"/>
    </source>
</evidence>
<gene>
    <name evidence="1" type="ORF">TOL_0342</name>
</gene>
<dbReference type="AlphaFoldDB" id="M5DLT7"/>
<protein>
    <submittedName>
        <fullName evidence="1">Uncharacterized protein</fullName>
    </submittedName>
</protein>
<name>M5DLT7_9GAMM</name>
<organism evidence="1 2">
    <name type="scientific">Thalassolituus oleivorans MIL-1</name>
    <dbReference type="NCBI Taxonomy" id="1298593"/>
    <lineage>
        <taxon>Bacteria</taxon>
        <taxon>Pseudomonadati</taxon>
        <taxon>Pseudomonadota</taxon>
        <taxon>Gammaproteobacteria</taxon>
        <taxon>Oceanospirillales</taxon>
        <taxon>Oceanospirillaceae</taxon>
        <taxon>Thalassolituus</taxon>
    </lineage>
</organism>
<dbReference type="KEGG" id="tol:TOL_0342"/>
<dbReference type="HOGENOM" id="CLU_2620867_0_0_6"/>
<evidence type="ECO:0000313" key="1">
    <source>
        <dbReference type="EMBL" id="CCU70785.1"/>
    </source>
</evidence>